<dbReference type="SMART" id="SM00304">
    <property type="entry name" value="HAMP"/>
    <property type="match status" value="1"/>
</dbReference>
<dbReference type="PANTHER" id="PTHR45436">
    <property type="entry name" value="SENSOR HISTIDINE KINASE YKOH"/>
    <property type="match status" value="1"/>
</dbReference>
<accession>A0A9X3S2X8</accession>
<protein>
    <recommendedName>
        <fullName evidence="3">histidine kinase</fullName>
        <ecNumber evidence="3">2.7.13.3</ecNumber>
    </recommendedName>
</protein>
<keyword evidence="15" id="KW-1185">Reference proteome</keyword>
<dbReference type="SUPFAM" id="SSF55874">
    <property type="entry name" value="ATPase domain of HSP90 chaperone/DNA topoisomerase II/histidine kinase"/>
    <property type="match status" value="1"/>
</dbReference>
<dbReference type="RefSeq" id="WP_270043242.1">
    <property type="nucleotide sequence ID" value="NZ_JAPDOD010000029.1"/>
</dbReference>
<name>A0A9X3S2X8_9ACTN</name>
<dbReference type="InterPro" id="IPR003594">
    <property type="entry name" value="HATPase_dom"/>
</dbReference>
<dbReference type="GO" id="GO:0000155">
    <property type="term" value="F:phosphorelay sensor kinase activity"/>
    <property type="evidence" value="ECO:0007669"/>
    <property type="project" value="InterPro"/>
</dbReference>
<dbReference type="Pfam" id="PF00512">
    <property type="entry name" value="HisKA"/>
    <property type="match status" value="1"/>
</dbReference>
<reference evidence="14" key="1">
    <citation type="submission" date="2022-10" db="EMBL/GenBank/DDBJ databases">
        <title>The WGS of Solirubrobacter ginsenosidimutans DSM 21036.</title>
        <authorList>
            <person name="Jiang Z."/>
        </authorList>
    </citation>
    <scope>NUCLEOTIDE SEQUENCE</scope>
    <source>
        <strain evidence="14">DSM 21036</strain>
    </source>
</reference>
<dbReference type="InterPro" id="IPR036890">
    <property type="entry name" value="HATPase_C_sf"/>
</dbReference>
<evidence type="ECO:0000256" key="2">
    <source>
        <dbReference type="ARBA" id="ARBA00004236"/>
    </source>
</evidence>
<evidence type="ECO:0000256" key="5">
    <source>
        <dbReference type="ARBA" id="ARBA00022679"/>
    </source>
</evidence>
<evidence type="ECO:0000256" key="1">
    <source>
        <dbReference type="ARBA" id="ARBA00000085"/>
    </source>
</evidence>
<evidence type="ECO:0000256" key="11">
    <source>
        <dbReference type="SAM" id="Phobius"/>
    </source>
</evidence>
<dbReference type="SMART" id="SM00388">
    <property type="entry name" value="HisKA"/>
    <property type="match status" value="1"/>
</dbReference>
<feature type="domain" description="HAMP" evidence="13">
    <location>
        <begin position="179"/>
        <end position="233"/>
    </location>
</feature>
<evidence type="ECO:0000313" key="14">
    <source>
        <dbReference type="EMBL" id="MDA0163994.1"/>
    </source>
</evidence>
<keyword evidence="9" id="KW-0902">Two-component regulatory system</keyword>
<keyword evidence="5" id="KW-0808">Transferase</keyword>
<feature type="transmembrane region" description="Helical" evidence="11">
    <location>
        <begin position="158"/>
        <end position="177"/>
    </location>
</feature>
<dbReference type="CDD" id="cd00075">
    <property type="entry name" value="HATPase"/>
    <property type="match status" value="1"/>
</dbReference>
<evidence type="ECO:0000256" key="6">
    <source>
        <dbReference type="ARBA" id="ARBA00022692"/>
    </source>
</evidence>
<evidence type="ECO:0000259" key="13">
    <source>
        <dbReference type="PROSITE" id="PS50885"/>
    </source>
</evidence>
<evidence type="ECO:0000256" key="9">
    <source>
        <dbReference type="ARBA" id="ARBA00023012"/>
    </source>
</evidence>
<dbReference type="Proteomes" id="UP001149140">
    <property type="component" value="Unassembled WGS sequence"/>
</dbReference>
<evidence type="ECO:0000256" key="8">
    <source>
        <dbReference type="ARBA" id="ARBA00022989"/>
    </source>
</evidence>
<dbReference type="Gene3D" id="6.10.340.10">
    <property type="match status" value="1"/>
</dbReference>
<evidence type="ECO:0000256" key="7">
    <source>
        <dbReference type="ARBA" id="ARBA00022777"/>
    </source>
</evidence>
<keyword evidence="6 11" id="KW-0812">Transmembrane</keyword>
<dbReference type="InterPro" id="IPR050428">
    <property type="entry name" value="TCS_sensor_his_kinase"/>
</dbReference>
<comment type="catalytic activity">
    <reaction evidence="1">
        <text>ATP + protein L-histidine = ADP + protein N-phospho-L-histidine.</text>
        <dbReference type="EC" id="2.7.13.3"/>
    </reaction>
</comment>
<dbReference type="AlphaFoldDB" id="A0A9X3S2X8"/>
<dbReference type="PRINTS" id="PR00344">
    <property type="entry name" value="BCTRLSENSOR"/>
</dbReference>
<dbReference type="InterPro" id="IPR005467">
    <property type="entry name" value="His_kinase_dom"/>
</dbReference>
<keyword evidence="10 11" id="KW-0472">Membrane</keyword>
<dbReference type="InterPro" id="IPR004358">
    <property type="entry name" value="Sig_transdc_His_kin-like_C"/>
</dbReference>
<dbReference type="EMBL" id="JAPDOD010000029">
    <property type="protein sequence ID" value="MDA0163994.1"/>
    <property type="molecule type" value="Genomic_DNA"/>
</dbReference>
<dbReference type="SUPFAM" id="SSF158472">
    <property type="entry name" value="HAMP domain-like"/>
    <property type="match status" value="1"/>
</dbReference>
<comment type="subcellular location">
    <subcellularLocation>
        <location evidence="2">Cell membrane</location>
    </subcellularLocation>
</comment>
<evidence type="ECO:0000256" key="4">
    <source>
        <dbReference type="ARBA" id="ARBA00022553"/>
    </source>
</evidence>
<proteinExistence type="predicted"/>
<dbReference type="GO" id="GO:0005886">
    <property type="term" value="C:plasma membrane"/>
    <property type="evidence" value="ECO:0007669"/>
    <property type="project" value="UniProtKB-SubCell"/>
</dbReference>
<dbReference type="InterPro" id="IPR003660">
    <property type="entry name" value="HAMP_dom"/>
</dbReference>
<dbReference type="CDD" id="cd06225">
    <property type="entry name" value="HAMP"/>
    <property type="match status" value="1"/>
</dbReference>
<evidence type="ECO:0000256" key="10">
    <source>
        <dbReference type="ARBA" id="ARBA00023136"/>
    </source>
</evidence>
<keyword evidence="7 14" id="KW-0418">Kinase</keyword>
<evidence type="ECO:0000313" key="15">
    <source>
        <dbReference type="Proteomes" id="UP001149140"/>
    </source>
</evidence>
<comment type="caution">
    <text evidence="14">The sequence shown here is derived from an EMBL/GenBank/DDBJ whole genome shotgun (WGS) entry which is preliminary data.</text>
</comment>
<sequence length="433" mass="44570">MAVAAAAAIVLAVALLVIAVPKFLENELKGTLEDTLVRRAADVARLNATAPGQLTAPGALEGSLAGSTLFVQVVDKSGRIVVRSSGLGGRVIDAGAAGNRALKDRQASFADSSLGPDALRVYAAPLGELGQGEASGGAVIVAGSLADIEQTLNHTRRLVALCALVAALVAAALATLLTRRALRPLTTLSSGARDIARSGDVAERLPEARTHDEVAELAGTLNAMLASLERAREAEHRFVGDASHELRTPLTALRGNAAYIARHGADPAVLADIEAGAERLSELLDDLLALAREDAAAPAHGEPVALSELAVGADEVIVEREVWASVERPALERAVENLVRNARKHGSGKVTITVGGEDGEAFIRVEDEGPGPAPGEPVFERFARGAGAQGEGSGLGLAIVKAIAERHGGRVTVDGSKFTLAVKELSRSARTTP</sequence>
<evidence type="ECO:0000259" key="12">
    <source>
        <dbReference type="PROSITE" id="PS50109"/>
    </source>
</evidence>
<keyword evidence="4" id="KW-0597">Phosphoprotein</keyword>
<gene>
    <name evidence="14" type="ORF">OM076_27225</name>
</gene>
<dbReference type="CDD" id="cd00082">
    <property type="entry name" value="HisKA"/>
    <property type="match status" value="1"/>
</dbReference>
<dbReference type="Pfam" id="PF02518">
    <property type="entry name" value="HATPase_c"/>
    <property type="match status" value="1"/>
</dbReference>
<dbReference type="Pfam" id="PF00672">
    <property type="entry name" value="HAMP"/>
    <property type="match status" value="1"/>
</dbReference>
<dbReference type="SUPFAM" id="SSF47384">
    <property type="entry name" value="Homodimeric domain of signal transducing histidine kinase"/>
    <property type="match status" value="1"/>
</dbReference>
<dbReference type="PROSITE" id="PS50885">
    <property type="entry name" value="HAMP"/>
    <property type="match status" value="1"/>
</dbReference>
<dbReference type="PANTHER" id="PTHR45436:SF5">
    <property type="entry name" value="SENSOR HISTIDINE KINASE TRCS"/>
    <property type="match status" value="1"/>
</dbReference>
<dbReference type="EC" id="2.7.13.3" evidence="3"/>
<dbReference type="PROSITE" id="PS50109">
    <property type="entry name" value="HIS_KIN"/>
    <property type="match status" value="1"/>
</dbReference>
<dbReference type="InterPro" id="IPR003661">
    <property type="entry name" value="HisK_dim/P_dom"/>
</dbReference>
<organism evidence="14 15">
    <name type="scientific">Solirubrobacter ginsenosidimutans</name>
    <dbReference type="NCBI Taxonomy" id="490573"/>
    <lineage>
        <taxon>Bacteria</taxon>
        <taxon>Bacillati</taxon>
        <taxon>Actinomycetota</taxon>
        <taxon>Thermoleophilia</taxon>
        <taxon>Solirubrobacterales</taxon>
        <taxon>Solirubrobacteraceae</taxon>
        <taxon>Solirubrobacter</taxon>
    </lineage>
</organism>
<dbReference type="SMART" id="SM00387">
    <property type="entry name" value="HATPase_c"/>
    <property type="match status" value="1"/>
</dbReference>
<dbReference type="Gene3D" id="3.30.565.10">
    <property type="entry name" value="Histidine kinase-like ATPase, C-terminal domain"/>
    <property type="match status" value="1"/>
</dbReference>
<dbReference type="InterPro" id="IPR036097">
    <property type="entry name" value="HisK_dim/P_sf"/>
</dbReference>
<feature type="domain" description="Histidine kinase" evidence="12">
    <location>
        <begin position="241"/>
        <end position="414"/>
    </location>
</feature>
<keyword evidence="8 11" id="KW-1133">Transmembrane helix</keyword>
<dbReference type="Gene3D" id="1.10.287.130">
    <property type="match status" value="1"/>
</dbReference>
<evidence type="ECO:0000256" key="3">
    <source>
        <dbReference type="ARBA" id="ARBA00012438"/>
    </source>
</evidence>